<dbReference type="EMBL" id="DXBR01000074">
    <property type="protein sequence ID" value="HIZ39910.1"/>
    <property type="molecule type" value="Genomic_DNA"/>
</dbReference>
<accession>A0A9D2EM37</accession>
<reference evidence="2" key="2">
    <citation type="submission" date="2021-04" db="EMBL/GenBank/DDBJ databases">
        <authorList>
            <person name="Gilroy R."/>
        </authorList>
    </citation>
    <scope>NUCLEOTIDE SEQUENCE</scope>
    <source>
        <strain evidence="2">CHK179-28034</strain>
    </source>
</reference>
<name>A0A9D2EM37_9FIRM</name>
<dbReference type="InterPro" id="IPR016032">
    <property type="entry name" value="Sig_transdc_resp-reg_C-effctor"/>
</dbReference>
<dbReference type="Gene3D" id="1.10.10.10">
    <property type="entry name" value="Winged helix-like DNA-binding domain superfamily/Winged helix DNA-binding domain"/>
    <property type="match status" value="1"/>
</dbReference>
<gene>
    <name evidence="2" type="ORF">H9968_08305</name>
</gene>
<dbReference type="SUPFAM" id="SSF46894">
    <property type="entry name" value="C-terminal effector domain of the bipartite response regulators"/>
    <property type="match status" value="1"/>
</dbReference>
<sequence>MISADIPYSPAAIRRLLLKLGATPRYIGFEYVLHAIVLSLENSQYLLSVTKELYPDVAKKYHTTIYSVERDIRTVITIIWKRNPVLLNQIAGYPLDKKPAVGEFIAIMREYLLYHMEAIHPPYPEESSLYSRNSI</sequence>
<comment type="caution">
    <text evidence="2">The sequence shown here is derived from an EMBL/GenBank/DDBJ whole genome shotgun (WGS) entry which is preliminary data.</text>
</comment>
<reference evidence="2" key="1">
    <citation type="journal article" date="2021" name="PeerJ">
        <title>Extensive microbial diversity within the chicken gut microbiome revealed by metagenomics and culture.</title>
        <authorList>
            <person name="Gilroy R."/>
            <person name="Ravi A."/>
            <person name="Getino M."/>
            <person name="Pursley I."/>
            <person name="Horton D.L."/>
            <person name="Alikhan N.F."/>
            <person name="Baker D."/>
            <person name="Gharbi K."/>
            <person name="Hall N."/>
            <person name="Watson M."/>
            <person name="Adriaenssens E.M."/>
            <person name="Foster-Nyarko E."/>
            <person name="Jarju S."/>
            <person name="Secka A."/>
            <person name="Antonio M."/>
            <person name="Oren A."/>
            <person name="Chaudhuri R.R."/>
            <person name="La Ragione R."/>
            <person name="Hildebrand F."/>
            <person name="Pallen M.J."/>
        </authorList>
    </citation>
    <scope>NUCLEOTIDE SEQUENCE</scope>
    <source>
        <strain evidence="2">CHK179-28034</strain>
    </source>
</reference>
<dbReference type="GO" id="GO:0005509">
    <property type="term" value="F:calcium ion binding"/>
    <property type="evidence" value="ECO:0007669"/>
    <property type="project" value="InterPro"/>
</dbReference>
<evidence type="ECO:0000259" key="1">
    <source>
        <dbReference type="Pfam" id="PF08769"/>
    </source>
</evidence>
<dbReference type="GO" id="GO:0003677">
    <property type="term" value="F:DNA binding"/>
    <property type="evidence" value="ECO:0007669"/>
    <property type="project" value="InterPro"/>
</dbReference>
<evidence type="ECO:0000313" key="2">
    <source>
        <dbReference type="EMBL" id="HIZ39910.1"/>
    </source>
</evidence>
<dbReference type="AlphaFoldDB" id="A0A9D2EM37"/>
<dbReference type="GO" id="GO:0003743">
    <property type="term" value="F:translation initiation factor activity"/>
    <property type="evidence" value="ECO:0007669"/>
    <property type="project" value="UniProtKB-KW"/>
</dbReference>
<protein>
    <submittedName>
        <fullName evidence="2">Sporulation initiation factor Spo0A C-terminal domain-containing protein</fullName>
    </submittedName>
</protein>
<dbReference type="InterPro" id="IPR014879">
    <property type="entry name" value="Spo0A_C"/>
</dbReference>
<dbReference type="Proteomes" id="UP000824049">
    <property type="component" value="Unassembled WGS sequence"/>
</dbReference>
<dbReference type="GO" id="GO:0003700">
    <property type="term" value="F:DNA-binding transcription factor activity"/>
    <property type="evidence" value="ECO:0007669"/>
    <property type="project" value="InterPro"/>
</dbReference>
<dbReference type="GO" id="GO:0005737">
    <property type="term" value="C:cytoplasm"/>
    <property type="evidence" value="ECO:0007669"/>
    <property type="project" value="InterPro"/>
</dbReference>
<organism evidence="2 3">
    <name type="scientific">Candidatus Anaerobutyricum stercoris</name>
    <dbReference type="NCBI Taxonomy" id="2838457"/>
    <lineage>
        <taxon>Bacteria</taxon>
        <taxon>Bacillati</taxon>
        <taxon>Bacillota</taxon>
        <taxon>Clostridia</taxon>
        <taxon>Lachnospirales</taxon>
        <taxon>Lachnospiraceae</taxon>
        <taxon>Anaerobutyricum</taxon>
    </lineage>
</organism>
<dbReference type="InterPro" id="IPR036388">
    <property type="entry name" value="WH-like_DNA-bd_sf"/>
</dbReference>
<keyword evidence="2" id="KW-0396">Initiation factor</keyword>
<dbReference type="GO" id="GO:0042173">
    <property type="term" value="P:regulation of sporulation resulting in formation of a cellular spore"/>
    <property type="evidence" value="ECO:0007669"/>
    <property type="project" value="InterPro"/>
</dbReference>
<proteinExistence type="predicted"/>
<keyword evidence="2" id="KW-0648">Protein biosynthesis</keyword>
<feature type="domain" description="Sporulation initiation factor Spo0A C-terminal" evidence="1">
    <location>
        <begin position="13"/>
        <end position="111"/>
    </location>
</feature>
<evidence type="ECO:0000313" key="3">
    <source>
        <dbReference type="Proteomes" id="UP000824049"/>
    </source>
</evidence>
<dbReference type="Pfam" id="PF08769">
    <property type="entry name" value="Spo0A_C"/>
    <property type="match status" value="1"/>
</dbReference>